<dbReference type="EMBL" id="JOKQ01000012">
    <property type="protein sequence ID" value="KHN68817.1"/>
    <property type="molecule type" value="Genomic_DNA"/>
</dbReference>
<evidence type="ECO:0000313" key="3">
    <source>
        <dbReference type="Proteomes" id="UP000031056"/>
    </source>
</evidence>
<dbReference type="AlphaFoldDB" id="A0A0B2UIF4"/>
<dbReference type="SUPFAM" id="SSF88713">
    <property type="entry name" value="Glycoside hydrolase/deacetylase"/>
    <property type="match status" value="1"/>
</dbReference>
<dbReference type="STRING" id="1354746.A0A0B2UIF4"/>
<dbReference type="InterPro" id="IPR002509">
    <property type="entry name" value="NODB_dom"/>
</dbReference>
<dbReference type="RefSeq" id="XP_014562859.1">
    <property type="nucleotide sequence ID" value="XM_014707373.1"/>
</dbReference>
<dbReference type="HOGENOM" id="CLU_1082481_0_0_1"/>
<dbReference type="InterPro" id="IPR011330">
    <property type="entry name" value="Glyco_hydro/deAcase_b/a-brl"/>
</dbReference>
<dbReference type="CDD" id="cd10917">
    <property type="entry name" value="CE4_NodB_like_6s_7s"/>
    <property type="match status" value="1"/>
</dbReference>
<comment type="caution">
    <text evidence="2">The sequence shown here is derived from an EMBL/GenBank/DDBJ whole genome shotgun (WGS) entry which is preliminary data.</text>
</comment>
<dbReference type="GO" id="GO:0005975">
    <property type="term" value="P:carbohydrate metabolic process"/>
    <property type="evidence" value="ECO:0007669"/>
    <property type="project" value="InterPro"/>
</dbReference>
<dbReference type="OrthoDB" id="407355at2759"/>
<dbReference type="GO" id="GO:0009272">
    <property type="term" value="P:fungal-type cell wall biogenesis"/>
    <property type="evidence" value="ECO:0007669"/>
    <property type="project" value="UniProtKB-ARBA"/>
</dbReference>
<name>A0A0B2UIF4_9MICR</name>
<dbReference type="Gene3D" id="3.20.20.370">
    <property type="entry name" value="Glycoside hydrolase/deacetylase"/>
    <property type="match status" value="1"/>
</dbReference>
<protein>
    <submittedName>
        <fullName evidence="2">Polysaccharide deacetylase domain-containing protein</fullName>
    </submittedName>
</protein>
<dbReference type="GeneID" id="26262553"/>
<dbReference type="PANTHER" id="PTHR10587">
    <property type="entry name" value="GLYCOSYL TRANSFERASE-RELATED"/>
    <property type="match status" value="1"/>
</dbReference>
<organism evidence="2 3">
    <name type="scientific">Ordospora colligata OC4</name>
    <dbReference type="NCBI Taxonomy" id="1354746"/>
    <lineage>
        <taxon>Eukaryota</taxon>
        <taxon>Fungi</taxon>
        <taxon>Fungi incertae sedis</taxon>
        <taxon>Microsporidia</taxon>
        <taxon>Ordosporidae</taxon>
        <taxon>Ordospora</taxon>
    </lineage>
</organism>
<dbReference type="InterPro" id="IPR050248">
    <property type="entry name" value="Polysacc_deacetylase_ArnD"/>
</dbReference>
<sequence length="252" mass="28043">MLLKLLFILAAARGTEVPDICGKAGLIVLNFTEGPVAGVTDKILNTMKDLDVKGMFTFTVNQRVTGNVKNLYQRAWEEGHTVGLRLNPSLDSDYGAMNRDSMEQLVKEELDTIDGLSHSEIRYATLPVNGGEVNSEMYDVLTENGVLPVGYTFCPYDYDGKEIENFEDLIDNSNPNNHSFIVMMHDGMEADTSRLEQMVQIGRDRGYTFVNMDECLKGYKGAPGEPELKLRGKGVESIASFMPFILLLARLL</sequence>
<dbReference type="Proteomes" id="UP000031056">
    <property type="component" value="Unassembled WGS sequence"/>
</dbReference>
<evidence type="ECO:0000259" key="1">
    <source>
        <dbReference type="PROSITE" id="PS51677"/>
    </source>
</evidence>
<feature type="domain" description="NodB homology" evidence="1">
    <location>
        <begin position="25"/>
        <end position="210"/>
    </location>
</feature>
<dbReference type="InParanoid" id="A0A0B2UIF4"/>
<dbReference type="VEuPathDB" id="MicrosporidiaDB:M896_120360"/>
<dbReference type="GO" id="GO:0004099">
    <property type="term" value="F:chitin deacetylase activity"/>
    <property type="evidence" value="ECO:0007669"/>
    <property type="project" value="UniProtKB-ARBA"/>
</dbReference>
<reference evidence="2 3" key="1">
    <citation type="journal article" date="2014" name="MBio">
        <title>The Ordospora colligata genome; evolution of extreme reduction in microsporidia and host-to-parasite horizontal gene transfer.</title>
        <authorList>
            <person name="Pombert J.-F."/>
            <person name="Haag K.L."/>
            <person name="Beidas S."/>
            <person name="Ebert D."/>
            <person name="Keeling P.J."/>
        </authorList>
    </citation>
    <scope>NUCLEOTIDE SEQUENCE [LARGE SCALE GENOMIC DNA]</scope>
    <source>
        <strain evidence="2 3">OC4</strain>
    </source>
</reference>
<evidence type="ECO:0000313" key="2">
    <source>
        <dbReference type="EMBL" id="KHN68817.1"/>
    </source>
</evidence>
<proteinExistence type="predicted"/>
<accession>A0A0B2UIF4</accession>
<dbReference type="PROSITE" id="PS51677">
    <property type="entry name" value="NODB"/>
    <property type="match status" value="1"/>
</dbReference>
<keyword evidence="3" id="KW-1185">Reference proteome</keyword>
<gene>
    <name evidence="2" type="ORF">M896_120360</name>
</gene>
<dbReference type="PANTHER" id="PTHR10587:SF125">
    <property type="entry name" value="POLYSACCHARIDE DEACETYLASE YHEN-RELATED"/>
    <property type="match status" value="1"/>
</dbReference>